<dbReference type="Proteomes" id="UP000678228">
    <property type="component" value="Unassembled WGS sequence"/>
</dbReference>
<protein>
    <submittedName>
        <fullName evidence="1">Uncharacterized protein</fullName>
    </submittedName>
</protein>
<accession>A0A941AME9</accession>
<name>A0A941AME9_9BACI</name>
<dbReference type="AlphaFoldDB" id="A0A941AME9"/>
<proteinExistence type="predicted"/>
<dbReference type="EMBL" id="JAGKSQ010000001">
    <property type="protein sequence ID" value="MBP3949811.1"/>
    <property type="molecule type" value="Genomic_DNA"/>
</dbReference>
<dbReference type="InterPro" id="IPR025547">
    <property type="entry name" value="YtzH"/>
</dbReference>
<evidence type="ECO:0000313" key="1">
    <source>
        <dbReference type="EMBL" id="MBP3949811.1"/>
    </source>
</evidence>
<keyword evidence="2" id="KW-1185">Reference proteome</keyword>
<reference evidence="1" key="1">
    <citation type="submission" date="2021-03" db="EMBL/GenBank/DDBJ databases">
        <title>Bacillus suaedae sp. nov., isolated from Suaeda aralocaspica.</title>
        <authorList>
            <person name="Lei R.F.R."/>
        </authorList>
    </citation>
    <scope>NUCLEOTIDE SEQUENCE</scope>
    <source>
        <strain evidence="1">YZJH907-2</strain>
    </source>
</reference>
<gene>
    <name evidence="1" type="ORF">J7W16_01610</name>
</gene>
<dbReference type="Pfam" id="PF14165">
    <property type="entry name" value="YtzH"/>
    <property type="match status" value="1"/>
</dbReference>
<organism evidence="1 2">
    <name type="scientific">Halalkalibacter suaedae</name>
    <dbReference type="NCBI Taxonomy" id="2822140"/>
    <lineage>
        <taxon>Bacteria</taxon>
        <taxon>Bacillati</taxon>
        <taxon>Bacillota</taxon>
        <taxon>Bacilli</taxon>
        <taxon>Bacillales</taxon>
        <taxon>Bacillaceae</taxon>
        <taxon>Halalkalibacter</taxon>
    </lineage>
</organism>
<dbReference type="RefSeq" id="WP_210595181.1">
    <property type="nucleotide sequence ID" value="NZ_JAGKSQ010000001.1"/>
</dbReference>
<comment type="caution">
    <text evidence="1">The sequence shown here is derived from an EMBL/GenBank/DDBJ whole genome shotgun (WGS) entry which is preliminary data.</text>
</comment>
<evidence type="ECO:0000313" key="2">
    <source>
        <dbReference type="Proteomes" id="UP000678228"/>
    </source>
</evidence>
<sequence>MPITTEDKLHLLADLLRNQASEQYMTTDEAEQIQRLISTLSTEPNLQPILKETLSAIEEKHQLNHQPFAENDVVQWINVLNVE</sequence>